<keyword evidence="2" id="KW-1185">Reference proteome</keyword>
<evidence type="ECO:0008006" key="3">
    <source>
        <dbReference type="Google" id="ProtNLM"/>
    </source>
</evidence>
<dbReference type="EMBL" id="CP001841">
    <property type="protein sequence ID" value="AEF80756.1"/>
    <property type="molecule type" value="Genomic_DNA"/>
</dbReference>
<dbReference type="STRING" id="545695.TREAZ_1632"/>
<reference evidence="1 2" key="2">
    <citation type="journal article" date="2011" name="ISME J.">
        <title>RNA-seq reveals cooperative metabolic interactions between two termite-gut spirochete species in co-culture.</title>
        <authorList>
            <person name="Rosenthal A.Z."/>
            <person name="Matson E.G."/>
            <person name="Eldar A."/>
            <person name="Leadbetter J.R."/>
        </authorList>
    </citation>
    <scope>NUCLEOTIDE SEQUENCE [LARGE SCALE GENOMIC DNA]</scope>
    <source>
        <strain evidence="2">ATCC BAA-888 / DSM 13862 / ZAS-9</strain>
    </source>
</reference>
<protein>
    <recommendedName>
        <fullName evidence="3">DUF4838 domain-containing protein</fullName>
    </recommendedName>
</protein>
<sequence length="341" mass="37956">MAGFDVSKEWAILVPPNSAAAKKGAEDISRCIALLRKDKGQDAPALLDASGDAPPESVPVIVLNSENAGPERNGFTWRAGAARVEIFGESPRGLCKGVYDFLLSLGISWPEPGKEVLPSPAENDIYPFKTNGAYQPSKFEGEDLKKAPWHRFVVKTKKTSLKSSKKREAFVAWAARNKYDALVFPLECLDKAPKLADDYALLIEGGGRELSLLLPRKLFLFHKELFRMEEGKRQKRINFCPTNHETIKIIRTEAEKYFRLSKNVKVFHLWPDKGGEKSWCSCPSCRAFTPAEQNRIAVNAAADALAVVNSNAFISFYESPEEGGDIPLRQNLFKLEELPAE</sequence>
<accession>F5YDC3</accession>
<evidence type="ECO:0000313" key="1">
    <source>
        <dbReference type="EMBL" id="AEF80756.1"/>
    </source>
</evidence>
<organism evidence="1 2">
    <name type="scientific">Leadbettera azotonutricia (strain ATCC BAA-888 / DSM 13862 / ZAS-9)</name>
    <name type="common">Treponema azotonutricium</name>
    <dbReference type="NCBI Taxonomy" id="545695"/>
    <lineage>
        <taxon>Bacteria</taxon>
        <taxon>Pseudomonadati</taxon>
        <taxon>Spirochaetota</taxon>
        <taxon>Spirochaetia</taxon>
        <taxon>Spirochaetales</taxon>
        <taxon>Breznakiellaceae</taxon>
        <taxon>Leadbettera</taxon>
    </lineage>
</organism>
<proteinExistence type="predicted"/>
<dbReference type="KEGG" id="taz:TREAZ_1632"/>
<gene>
    <name evidence="1" type="ordered locus">TREAZ_1632</name>
</gene>
<reference evidence="2" key="1">
    <citation type="submission" date="2009-12" db="EMBL/GenBank/DDBJ databases">
        <title>Complete sequence of Treponema azotonutricium strain ZAS-9.</title>
        <authorList>
            <person name="Tetu S.G."/>
            <person name="Matson E."/>
            <person name="Ren Q."/>
            <person name="Seshadri R."/>
            <person name="Elbourne L."/>
            <person name="Hassan K.A."/>
            <person name="Durkin A."/>
            <person name="Radune D."/>
            <person name="Mohamoud Y."/>
            <person name="Shay R."/>
            <person name="Jin S."/>
            <person name="Zhang X."/>
            <person name="Lucey K."/>
            <person name="Ballor N.R."/>
            <person name="Ottesen E."/>
            <person name="Rosenthal R."/>
            <person name="Allen A."/>
            <person name="Leadbetter J.R."/>
            <person name="Paulsen I.T."/>
        </authorList>
    </citation>
    <scope>NUCLEOTIDE SEQUENCE [LARGE SCALE GENOMIC DNA]</scope>
    <source>
        <strain evidence="2">ATCC BAA-888 / DSM 13862 / ZAS-9</strain>
    </source>
</reference>
<dbReference type="InParanoid" id="F5YDC3"/>
<dbReference type="Proteomes" id="UP000009222">
    <property type="component" value="Chromosome"/>
</dbReference>
<dbReference type="RefSeq" id="WP_015710388.1">
    <property type="nucleotide sequence ID" value="NC_015577.1"/>
</dbReference>
<name>F5YDC3_LEAAZ</name>
<dbReference type="AlphaFoldDB" id="F5YDC3"/>
<dbReference type="OrthoDB" id="360912at2"/>
<dbReference type="HOGENOM" id="CLU_813627_0_0_12"/>
<dbReference type="eggNOG" id="ENOG502ZBIN">
    <property type="taxonomic scope" value="Bacteria"/>
</dbReference>
<evidence type="ECO:0000313" key="2">
    <source>
        <dbReference type="Proteomes" id="UP000009222"/>
    </source>
</evidence>